<dbReference type="SUPFAM" id="SSF56112">
    <property type="entry name" value="Protein kinase-like (PK-like)"/>
    <property type="match status" value="1"/>
</dbReference>
<dbReference type="InterPro" id="IPR000276">
    <property type="entry name" value="GPCR_Rhodpsn"/>
</dbReference>
<dbReference type="AlphaFoldDB" id="A0A9Q1BGB2"/>
<dbReference type="PANTHER" id="PTHR24372">
    <property type="entry name" value="GLYCOPROTEIN HORMONE RECEPTOR"/>
    <property type="match status" value="1"/>
</dbReference>
<dbReference type="PROSITE" id="PS00237">
    <property type="entry name" value="G_PROTEIN_RECEP_F1_1"/>
    <property type="match status" value="1"/>
</dbReference>
<feature type="transmembrane region" description="Helical" evidence="7">
    <location>
        <begin position="122"/>
        <end position="148"/>
    </location>
</feature>
<dbReference type="GO" id="GO:0005886">
    <property type="term" value="C:plasma membrane"/>
    <property type="evidence" value="ECO:0007669"/>
    <property type="project" value="TreeGrafter"/>
</dbReference>
<dbReference type="PRINTS" id="PR00237">
    <property type="entry name" value="GPCRRHODOPSN"/>
</dbReference>
<dbReference type="OrthoDB" id="10035376at2759"/>
<evidence type="ECO:0000313" key="10">
    <source>
        <dbReference type="Proteomes" id="UP001152320"/>
    </source>
</evidence>
<name>A0A9Q1BGB2_HOLLE</name>
<organism evidence="9 10">
    <name type="scientific">Holothuria leucospilota</name>
    <name type="common">Black long sea cucumber</name>
    <name type="synonym">Mertensiothuria leucospilota</name>
    <dbReference type="NCBI Taxonomy" id="206669"/>
    <lineage>
        <taxon>Eukaryota</taxon>
        <taxon>Metazoa</taxon>
        <taxon>Echinodermata</taxon>
        <taxon>Eleutherozoa</taxon>
        <taxon>Echinozoa</taxon>
        <taxon>Holothuroidea</taxon>
        <taxon>Aspidochirotacea</taxon>
        <taxon>Aspidochirotida</taxon>
        <taxon>Holothuriidae</taxon>
        <taxon>Holothuria</taxon>
    </lineage>
</organism>
<keyword evidence="5 7" id="KW-1133">Transmembrane helix</keyword>
<evidence type="ECO:0000313" key="9">
    <source>
        <dbReference type="EMBL" id="KAJ8026616.1"/>
    </source>
</evidence>
<dbReference type="GO" id="GO:0007189">
    <property type="term" value="P:adenylate cyclase-activating G protein-coupled receptor signaling pathway"/>
    <property type="evidence" value="ECO:0007669"/>
    <property type="project" value="TreeGrafter"/>
</dbReference>
<dbReference type="InterPro" id="IPR011009">
    <property type="entry name" value="Kinase-like_dom_sf"/>
</dbReference>
<gene>
    <name evidence="9" type="ORF">HOLleu_31503</name>
</gene>
<sequence length="411" mass="45896">MAASALAGNIIVIAVRLIKQKNSGKTKRKNPVQAMLIINLAIADFFMGCYLFMIAIADVSYRGRYGLFSDDWQTSFACRFAGFLSTISSVTSVLFLTIISIDRCQSVLYPLSPRRLRAESTIVVCIGVWVTMVIISALPAVIFGGLYYGRSSVCLALPLTAQRPSGWVYSFLLFIIVNLILFIIISICYTIIFIIAKRSTKFSTSLAKSNRQMREEQLQIALKVSFLVISDFVCWMPIIIMGLLALTPYTVTGDVYAWTAIVIMPINSAVNPHFYTFLIERARKKEEKPFPNQNKQSTAITPNALPSQLRQNAHAQQTSEENNITKAVLTCLRTNRVIAPAEKERYNKYKLSTLTSKKEFELTSSDIQDIMADISKAVQHLHNMGVAHGYINGDHVIIDEVSVLTLFCSLS</sequence>
<keyword evidence="2" id="KW-0433">Leucine-rich repeat</keyword>
<accession>A0A9Q1BGB2</accession>
<dbReference type="SUPFAM" id="SSF81321">
    <property type="entry name" value="Family A G protein-coupled receptor-like"/>
    <property type="match status" value="1"/>
</dbReference>
<evidence type="ECO:0000256" key="7">
    <source>
        <dbReference type="SAM" id="Phobius"/>
    </source>
</evidence>
<dbReference type="PANTHER" id="PTHR24372:SF77">
    <property type="entry name" value="G-PROTEIN COUPLED RECEPTORS FAMILY 1 PROFILE DOMAIN-CONTAINING PROTEIN"/>
    <property type="match status" value="1"/>
</dbReference>
<evidence type="ECO:0000256" key="2">
    <source>
        <dbReference type="ARBA" id="ARBA00022614"/>
    </source>
</evidence>
<protein>
    <recommendedName>
        <fullName evidence="8">G-protein coupled receptors family 1 profile domain-containing protein</fullName>
    </recommendedName>
</protein>
<dbReference type="InterPro" id="IPR017452">
    <property type="entry name" value="GPCR_Rhodpsn_7TM"/>
</dbReference>
<dbReference type="Proteomes" id="UP001152320">
    <property type="component" value="Chromosome 16"/>
</dbReference>
<keyword evidence="10" id="KW-1185">Reference proteome</keyword>
<dbReference type="GO" id="GO:0008528">
    <property type="term" value="F:G protein-coupled peptide receptor activity"/>
    <property type="evidence" value="ECO:0007669"/>
    <property type="project" value="TreeGrafter"/>
</dbReference>
<evidence type="ECO:0000256" key="5">
    <source>
        <dbReference type="ARBA" id="ARBA00022989"/>
    </source>
</evidence>
<feature type="transmembrane region" description="Helical" evidence="7">
    <location>
        <begin position="80"/>
        <end position="101"/>
    </location>
</feature>
<dbReference type="Gene3D" id="1.20.1070.10">
    <property type="entry name" value="Rhodopsin 7-helix transmembrane proteins"/>
    <property type="match status" value="1"/>
</dbReference>
<feature type="domain" description="G-protein coupled receptors family 1 profile" evidence="8">
    <location>
        <begin position="8"/>
        <end position="275"/>
    </location>
</feature>
<feature type="transmembrane region" description="Helical" evidence="7">
    <location>
        <begin position="168"/>
        <end position="196"/>
    </location>
</feature>
<keyword evidence="3 7" id="KW-0812">Transmembrane</keyword>
<dbReference type="Gene3D" id="1.10.510.10">
    <property type="entry name" value="Transferase(Phosphotransferase) domain 1"/>
    <property type="match status" value="1"/>
</dbReference>
<reference evidence="9" key="1">
    <citation type="submission" date="2021-10" db="EMBL/GenBank/DDBJ databases">
        <title>Tropical sea cucumber genome reveals ecological adaptation and Cuvierian tubules defense mechanism.</title>
        <authorList>
            <person name="Chen T."/>
        </authorList>
    </citation>
    <scope>NUCLEOTIDE SEQUENCE</scope>
    <source>
        <strain evidence="9">Nanhai2018</strain>
        <tissue evidence="9">Muscle</tissue>
    </source>
</reference>
<feature type="transmembrane region" description="Helical" evidence="7">
    <location>
        <begin position="256"/>
        <end position="278"/>
    </location>
</feature>
<dbReference type="PROSITE" id="PS50262">
    <property type="entry name" value="G_PROTEIN_RECEP_F1_2"/>
    <property type="match status" value="1"/>
</dbReference>
<dbReference type="GO" id="GO:0016500">
    <property type="term" value="F:protein-hormone receptor activity"/>
    <property type="evidence" value="ECO:0007669"/>
    <property type="project" value="InterPro"/>
</dbReference>
<dbReference type="EMBL" id="JAIZAY010000016">
    <property type="protein sequence ID" value="KAJ8026616.1"/>
    <property type="molecule type" value="Genomic_DNA"/>
</dbReference>
<evidence type="ECO:0000256" key="1">
    <source>
        <dbReference type="ARBA" id="ARBA00004370"/>
    </source>
</evidence>
<comment type="subcellular location">
    <subcellularLocation>
        <location evidence="1">Membrane</location>
    </subcellularLocation>
</comment>
<evidence type="ECO:0000256" key="3">
    <source>
        <dbReference type="ARBA" id="ARBA00022692"/>
    </source>
</evidence>
<keyword evidence="4" id="KW-0677">Repeat</keyword>
<feature type="transmembrane region" description="Helical" evidence="7">
    <location>
        <begin position="220"/>
        <end position="244"/>
    </location>
</feature>
<proteinExistence type="predicted"/>
<dbReference type="Pfam" id="PF00001">
    <property type="entry name" value="7tm_1"/>
    <property type="match status" value="1"/>
</dbReference>
<dbReference type="GO" id="GO:0009755">
    <property type="term" value="P:hormone-mediated signaling pathway"/>
    <property type="evidence" value="ECO:0007669"/>
    <property type="project" value="TreeGrafter"/>
</dbReference>
<evidence type="ECO:0000256" key="6">
    <source>
        <dbReference type="ARBA" id="ARBA00023136"/>
    </source>
</evidence>
<comment type="caution">
    <text evidence="9">The sequence shown here is derived from an EMBL/GenBank/DDBJ whole genome shotgun (WGS) entry which is preliminary data.</text>
</comment>
<evidence type="ECO:0000259" key="8">
    <source>
        <dbReference type="PROSITE" id="PS50262"/>
    </source>
</evidence>
<dbReference type="PRINTS" id="PR00373">
    <property type="entry name" value="GLYCHORMONER"/>
</dbReference>
<dbReference type="InterPro" id="IPR002131">
    <property type="entry name" value="Gphrmn_rcpt_fam"/>
</dbReference>
<keyword evidence="6 7" id="KW-0472">Membrane</keyword>
<feature type="transmembrane region" description="Helical" evidence="7">
    <location>
        <begin position="36"/>
        <end position="60"/>
    </location>
</feature>
<evidence type="ECO:0000256" key="4">
    <source>
        <dbReference type="ARBA" id="ARBA00022737"/>
    </source>
</evidence>